<proteinExistence type="predicted"/>
<name>A0AA40DM12_9PEZI</name>
<dbReference type="Proteomes" id="UP001172159">
    <property type="component" value="Unassembled WGS sequence"/>
</dbReference>
<protein>
    <recommendedName>
        <fullName evidence="1">RNase H type-1 domain-containing protein</fullName>
    </recommendedName>
</protein>
<evidence type="ECO:0000313" key="3">
    <source>
        <dbReference type="Proteomes" id="UP001172159"/>
    </source>
</evidence>
<dbReference type="AlphaFoldDB" id="A0AA40DM12"/>
<dbReference type="EMBL" id="JAUKTV010000020">
    <property type="protein sequence ID" value="KAK0705787.1"/>
    <property type="molecule type" value="Genomic_DNA"/>
</dbReference>
<accession>A0AA40DM12</accession>
<dbReference type="GO" id="GO:0004523">
    <property type="term" value="F:RNA-DNA hybrid ribonuclease activity"/>
    <property type="evidence" value="ECO:0007669"/>
    <property type="project" value="InterPro"/>
</dbReference>
<feature type="domain" description="RNase H type-1" evidence="1">
    <location>
        <begin position="1"/>
        <end position="97"/>
    </location>
</feature>
<evidence type="ECO:0000313" key="2">
    <source>
        <dbReference type="EMBL" id="KAK0705787.1"/>
    </source>
</evidence>
<dbReference type="Gene3D" id="3.30.420.10">
    <property type="entry name" value="Ribonuclease H-like superfamily/Ribonuclease H"/>
    <property type="match status" value="1"/>
</dbReference>
<dbReference type="InterPro" id="IPR036397">
    <property type="entry name" value="RNaseH_sf"/>
</dbReference>
<organism evidence="2 3">
    <name type="scientific">Apiosordaria backusii</name>
    <dbReference type="NCBI Taxonomy" id="314023"/>
    <lineage>
        <taxon>Eukaryota</taxon>
        <taxon>Fungi</taxon>
        <taxon>Dikarya</taxon>
        <taxon>Ascomycota</taxon>
        <taxon>Pezizomycotina</taxon>
        <taxon>Sordariomycetes</taxon>
        <taxon>Sordariomycetidae</taxon>
        <taxon>Sordariales</taxon>
        <taxon>Lasiosphaeriaceae</taxon>
        <taxon>Apiosordaria</taxon>
    </lineage>
</organism>
<evidence type="ECO:0000259" key="1">
    <source>
        <dbReference type="PROSITE" id="PS50879"/>
    </source>
</evidence>
<dbReference type="SUPFAM" id="SSF53098">
    <property type="entry name" value="Ribonuclease H-like"/>
    <property type="match status" value="1"/>
</dbReference>
<keyword evidence="3" id="KW-1185">Reference proteome</keyword>
<sequence length="97" mass="10765">MGAGGRIHQPTRDRAEMQAALAALGHRDWWLEGWERVVIVTNSEYVGKGATQNMLKWTAEGWPGGSEGSPNRDLWEFLSGLLGEYAEKGCEVSFWIG</sequence>
<dbReference type="GO" id="GO:0003676">
    <property type="term" value="F:nucleic acid binding"/>
    <property type="evidence" value="ECO:0007669"/>
    <property type="project" value="InterPro"/>
</dbReference>
<reference evidence="2" key="1">
    <citation type="submission" date="2023-06" db="EMBL/GenBank/DDBJ databases">
        <title>Genome-scale phylogeny and comparative genomics of the fungal order Sordariales.</title>
        <authorList>
            <consortium name="Lawrence Berkeley National Laboratory"/>
            <person name="Hensen N."/>
            <person name="Bonometti L."/>
            <person name="Westerberg I."/>
            <person name="Brannstrom I.O."/>
            <person name="Guillou S."/>
            <person name="Cros-Aarteil S."/>
            <person name="Calhoun S."/>
            <person name="Haridas S."/>
            <person name="Kuo A."/>
            <person name="Mondo S."/>
            <person name="Pangilinan J."/>
            <person name="Riley R."/>
            <person name="Labutti K."/>
            <person name="Andreopoulos B."/>
            <person name="Lipzen A."/>
            <person name="Chen C."/>
            <person name="Yanf M."/>
            <person name="Daum C."/>
            <person name="Ng V."/>
            <person name="Clum A."/>
            <person name="Steindorff A."/>
            <person name="Ohm R."/>
            <person name="Martin F."/>
            <person name="Silar P."/>
            <person name="Natvig D."/>
            <person name="Lalanne C."/>
            <person name="Gautier V."/>
            <person name="Ament-Velasquez S.L."/>
            <person name="Kruys A."/>
            <person name="Hutchinson M.I."/>
            <person name="Powell A.J."/>
            <person name="Barry K."/>
            <person name="Miller A.N."/>
            <person name="Grigoriev I.V."/>
            <person name="Debuchy R."/>
            <person name="Gladieux P."/>
            <person name="Thoren M.H."/>
            <person name="Johannesson H."/>
        </authorList>
    </citation>
    <scope>NUCLEOTIDE SEQUENCE</scope>
    <source>
        <strain evidence="2">CBS 540.89</strain>
    </source>
</reference>
<gene>
    <name evidence="2" type="ORF">B0T21DRAFT_299127</name>
</gene>
<dbReference type="InterPro" id="IPR002156">
    <property type="entry name" value="RNaseH_domain"/>
</dbReference>
<dbReference type="Pfam" id="PF00075">
    <property type="entry name" value="RNase_H"/>
    <property type="match status" value="1"/>
</dbReference>
<comment type="caution">
    <text evidence="2">The sequence shown here is derived from an EMBL/GenBank/DDBJ whole genome shotgun (WGS) entry which is preliminary data.</text>
</comment>
<dbReference type="PROSITE" id="PS50879">
    <property type="entry name" value="RNASE_H_1"/>
    <property type="match status" value="1"/>
</dbReference>
<dbReference type="InterPro" id="IPR012337">
    <property type="entry name" value="RNaseH-like_sf"/>
</dbReference>